<dbReference type="AlphaFoldDB" id="A0A2W5VAR8"/>
<dbReference type="InterPro" id="IPR041894">
    <property type="entry name" value="PBP2_ProX-like"/>
</dbReference>
<protein>
    <submittedName>
        <fullName evidence="10">ABC transporter permease</fullName>
    </submittedName>
</protein>
<proteinExistence type="inferred from homology"/>
<dbReference type="PANTHER" id="PTHR30177">
    <property type="entry name" value="GLYCINE BETAINE/L-PROLINE TRANSPORT SYSTEM PERMEASE PROTEIN PROW"/>
    <property type="match status" value="1"/>
</dbReference>
<evidence type="ECO:0000256" key="5">
    <source>
        <dbReference type="ARBA" id="ARBA00023136"/>
    </source>
</evidence>
<dbReference type="Gene3D" id="3.40.190.10">
    <property type="entry name" value="Periplasmic binding protein-like II"/>
    <property type="match status" value="1"/>
</dbReference>
<evidence type="ECO:0000256" key="2">
    <source>
        <dbReference type="ARBA" id="ARBA00022448"/>
    </source>
</evidence>
<feature type="transmembrane region" description="Helical" evidence="8">
    <location>
        <begin position="49"/>
        <end position="71"/>
    </location>
</feature>
<comment type="similarity">
    <text evidence="6">In the C-terminal section; belongs to the OsmX family.</text>
</comment>
<gene>
    <name evidence="10" type="ORF">DI526_12805</name>
</gene>
<dbReference type="Proteomes" id="UP000249393">
    <property type="component" value="Unassembled WGS sequence"/>
</dbReference>
<dbReference type="CDD" id="cd06261">
    <property type="entry name" value="TM_PBP2"/>
    <property type="match status" value="1"/>
</dbReference>
<name>A0A2W5VAR8_9CAUL</name>
<comment type="similarity">
    <text evidence="8">Belongs to the binding-protein-dependent transport system permease family.</text>
</comment>
<dbReference type="Pfam" id="PF00528">
    <property type="entry name" value="BPD_transp_1"/>
    <property type="match status" value="1"/>
</dbReference>
<dbReference type="Gene3D" id="1.10.3720.10">
    <property type="entry name" value="MetI-like"/>
    <property type="match status" value="1"/>
</dbReference>
<keyword evidence="4 8" id="KW-1133">Transmembrane helix</keyword>
<dbReference type="GO" id="GO:0022857">
    <property type="term" value="F:transmembrane transporter activity"/>
    <property type="evidence" value="ECO:0007669"/>
    <property type="project" value="InterPro"/>
</dbReference>
<evidence type="ECO:0000256" key="4">
    <source>
        <dbReference type="ARBA" id="ARBA00022989"/>
    </source>
</evidence>
<dbReference type="GO" id="GO:0043190">
    <property type="term" value="C:ATP-binding cassette (ABC) transporter complex"/>
    <property type="evidence" value="ECO:0007669"/>
    <property type="project" value="InterPro"/>
</dbReference>
<dbReference type="EMBL" id="QFQZ01000038">
    <property type="protein sequence ID" value="PZR33666.1"/>
    <property type="molecule type" value="Genomic_DNA"/>
</dbReference>
<comment type="caution">
    <text evidence="10">The sequence shown here is derived from an EMBL/GenBank/DDBJ whole genome shotgun (WGS) entry which is preliminary data.</text>
</comment>
<comment type="similarity">
    <text evidence="7">In the N-terminal section; belongs to the binding-protein-dependent transport system permease family.</text>
</comment>
<dbReference type="SUPFAM" id="SSF53850">
    <property type="entry name" value="Periplasmic binding protein-like II"/>
    <property type="match status" value="1"/>
</dbReference>
<dbReference type="SUPFAM" id="SSF161098">
    <property type="entry name" value="MetI-like"/>
    <property type="match status" value="1"/>
</dbReference>
<dbReference type="InterPro" id="IPR051204">
    <property type="entry name" value="ABC_transp_perm/SBD"/>
</dbReference>
<dbReference type="InterPro" id="IPR000515">
    <property type="entry name" value="MetI-like"/>
</dbReference>
<evidence type="ECO:0000256" key="3">
    <source>
        <dbReference type="ARBA" id="ARBA00022692"/>
    </source>
</evidence>
<evidence type="ECO:0000256" key="1">
    <source>
        <dbReference type="ARBA" id="ARBA00004651"/>
    </source>
</evidence>
<dbReference type="InterPro" id="IPR007210">
    <property type="entry name" value="ABC_Gly_betaine_transp_sub-bd"/>
</dbReference>
<reference evidence="10 11" key="1">
    <citation type="submission" date="2017-08" db="EMBL/GenBank/DDBJ databases">
        <title>Infants hospitalized years apart are colonized by the same room-sourced microbial strains.</title>
        <authorList>
            <person name="Brooks B."/>
            <person name="Olm M.R."/>
            <person name="Firek B.A."/>
            <person name="Baker R."/>
            <person name="Thomas B.C."/>
            <person name="Morowitz M.J."/>
            <person name="Banfield J.F."/>
        </authorList>
    </citation>
    <scope>NUCLEOTIDE SEQUENCE [LARGE SCALE GENOMIC DNA]</scope>
    <source>
        <strain evidence="10">S2_003_000_R2_4</strain>
    </source>
</reference>
<dbReference type="PROSITE" id="PS50928">
    <property type="entry name" value="ABC_TM1"/>
    <property type="match status" value="1"/>
</dbReference>
<feature type="transmembrane region" description="Helical" evidence="8">
    <location>
        <begin position="91"/>
        <end position="110"/>
    </location>
</feature>
<keyword evidence="3 8" id="KW-0812">Transmembrane</keyword>
<evidence type="ECO:0000259" key="9">
    <source>
        <dbReference type="PROSITE" id="PS50928"/>
    </source>
</evidence>
<feature type="transmembrane region" description="Helical" evidence="8">
    <location>
        <begin position="226"/>
        <end position="250"/>
    </location>
</feature>
<feature type="domain" description="ABC transmembrane type-1" evidence="9">
    <location>
        <begin position="16"/>
        <end position="216"/>
    </location>
</feature>
<keyword evidence="5 8" id="KW-0472">Membrane</keyword>
<evidence type="ECO:0000256" key="8">
    <source>
        <dbReference type="RuleBase" id="RU363032"/>
    </source>
</evidence>
<evidence type="ECO:0000256" key="7">
    <source>
        <dbReference type="ARBA" id="ARBA00035652"/>
    </source>
</evidence>
<sequence>MTDRLDAALAVLPERLGWHVALSASALILGLAIALPLGIAAARRPRLRWLALGGAGLVQTIPSLALLALFYPVLLLISGLAERTLGHGFPALGFLPSLLALTLYSMLPILRNAAAGVSGVDPAVVEAAKGVGMTDRQRLWRVELPIAAPVIMAGVRTAAVWTIGAATLSTPVGQTSLGDYIFSGLQTEDWVAVLVGCAASAGLALVVDGLLGLIEAGVARRDGKRLLAGGVGLAIGLVAALAPLALGALAQGRPSYVIGAKNFSEQYILAELMAGRLEREGASVQRRVNLGSAVAYRALAAGEIDAYVDYSGTLWANVLNRNDNPGRQAVLEGLRTGLKARDGVLLLAPLGFENAYALAMRRDRAQQLGIRSLADLAARAPDLTMGGDLEFFSRPEWAAVERAYGLRFKAKRQFQPTFMYRALESREADVISAFSSDGRIAADDLVLLTDPKGALPPYDAVILVSPRRAGDPRLIGALKPLGGSIDVKAMQAANYAVDRDIGKKSPAEAAAMLAR</sequence>
<dbReference type="Gene3D" id="3.40.190.120">
    <property type="entry name" value="Osmoprotection protein (prox), domain 2"/>
    <property type="match status" value="1"/>
</dbReference>
<dbReference type="Pfam" id="PF04069">
    <property type="entry name" value="OpuAC"/>
    <property type="match status" value="1"/>
</dbReference>
<feature type="transmembrane region" description="Helical" evidence="8">
    <location>
        <begin position="146"/>
        <end position="170"/>
    </location>
</feature>
<evidence type="ECO:0000313" key="11">
    <source>
        <dbReference type="Proteomes" id="UP000249393"/>
    </source>
</evidence>
<organism evidence="10 11">
    <name type="scientific">Caulobacter segnis</name>
    <dbReference type="NCBI Taxonomy" id="88688"/>
    <lineage>
        <taxon>Bacteria</taxon>
        <taxon>Pseudomonadati</taxon>
        <taxon>Pseudomonadota</taxon>
        <taxon>Alphaproteobacteria</taxon>
        <taxon>Caulobacterales</taxon>
        <taxon>Caulobacteraceae</taxon>
        <taxon>Caulobacter</taxon>
    </lineage>
</organism>
<feature type="transmembrane region" description="Helical" evidence="8">
    <location>
        <begin position="20"/>
        <end position="42"/>
    </location>
</feature>
<dbReference type="InterPro" id="IPR035906">
    <property type="entry name" value="MetI-like_sf"/>
</dbReference>
<evidence type="ECO:0000313" key="10">
    <source>
        <dbReference type="EMBL" id="PZR33666.1"/>
    </source>
</evidence>
<accession>A0A2W5VAR8</accession>
<dbReference type="RefSeq" id="WP_304278480.1">
    <property type="nucleotide sequence ID" value="NZ_QFQZ01000038.1"/>
</dbReference>
<keyword evidence="2 8" id="KW-0813">Transport</keyword>
<feature type="transmembrane region" description="Helical" evidence="8">
    <location>
        <begin position="190"/>
        <end position="214"/>
    </location>
</feature>
<comment type="subcellular location">
    <subcellularLocation>
        <location evidence="1 8">Cell membrane</location>
        <topology evidence="1 8">Multi-pass membrane protein</topology>
    </subcellularLocation>
</comment>
<dbReference type="CDD" id="cd13607">
    <property type="entry name" value="PBP2_AfProX_like"/>
    <property type="match status" value="1"/>
</dbReference>
<dbReference type="PANTHER" id="PTHR30177:SF4">
    <property type="entry name" value="OSMOPROTECTANT IMPORT PERMEASE PROTEIN OSMW"/>
    <property type="match status" value="1"/>
</dbReference>
<dbReference type="GO" id="GO:0031460">
    <property type="term" value="P:glycine betaine transport"/>
    <property type="evidence" value="ECO:0007669"/>
    <property type="project" value="TreeGrafter"/>
</dbReference>
<evidence type="ECO:0000256" key="6">
    <source>
        <dbReference type="ARBA" id="ARBA00035642"/>
    </source>
</evidence>